<feature type="compositionally biased region" description="Polar residues" evidence="1">
    <location>
        <begin position="235"/>
        <end position="259"/>
    </location>
</feature>
<feature type="compositionally biased region" description="Polar residues" evidence="1">
    <location>
        <begin position="646"/>
        <end position="662"/>
    </location>
</feature>
<dbReference type="GO" id="GO:0005930">
    <property type="term" value="C:axoneme"/>
    <property type="evidence" value="ECO:0007669"/>
    <property type="project" value="TreeGrafter"/>
</dbReference>
<evidence type="ECO:0000313" key="2">
    <source>
        <dbReference type="EMBL" id="CAL5133762.1"/>
    </source>
</evidence>
<dbReference type="PANTHER" id="PTHR14917:SF4">
    <property type="entry name" value="SPERMATOGENESIS-ASSOCIATED 7"/>
    <property type="match status" value="1"/>
</dbReference>
<accession>A0AAV2TE72</accession>
<name>A0AAV2TE72_CALDB</name>
<dbReference type="EMBL" id="CAXLJL010000157">
    <property type="protein sequence ID" value="CAL5133762.1"/>
    <property type="molecule type" value="Genomic_DNA"/>
</dbReference>
<feature type="compositionally biased region" description="Basic residues" evidence="1">
    <location>
        <begin position="263"/>
        <end position="274"/>
    </location>
</feature>
<feature type="compositionally biased region" description="Polar residues" evidence="1">
    <location>
        <begin position="552"/>
        <end position="583"/>
    </location>
</feature>
<dbReference type="InterPro" id="IPR029357">
    <property type="entry name" value="SPATA7"/>
</dbReference>
<evidence type="ECO:0000256" key="1">
    <source>
        <dbReference type="SAM" id="MobiDB-lite"/>
    </source>
</evidence>
<proteinExistence type="predicted"/>
<comment type="caution">
    <text evidence="2">The sequence shown here is derived from an EMBL/GenBank/DDBJ whole genome shotgun (WGS) entry which is preliminary data.</text>
</comment>
<dbReference type="Pfam" id="PF15244">
    <property type="entry name" value="HSD3"/>
    <property type="match status" value="2"/>
</dbReference>
<dbReference type="GO" id="GO:0036064">
    <property type="term" value="C:ciliary basal body"/>
    <property type="evidence" value="ECO:0007669"/>
    <property type="project" value="TreeGrafter"/>
</dbReference>
<feature type="region of interest" description="Disordered" evidence="1">
    <location>
        <begin position="764"/>
        <end position="788"/>
    </location>
</feature>
<feature type="compositionally biased region" description="Polar residues" evidence="1">
    <location>
        <begin position="171"/>
        <end position="183"/>
    </location>
</feature>
<organism evidence="2 3">
    <name type="scientific">Calicophoron daubneyi</name>
    <name type="common">Rumen fluke</name>
    <name type="synonym">Paramphistomum daubneyi</name>
    <dbReference type="NCBI Taxonomy" id="300641"/>
    <lineage>
        <taxon>Eukaryota</taxon>
        <taxon>Metazoa</taxon>
        <taxon>Spiralia</taxon>
        <taxon>Lophotrochozoa</taxon>
        <taxon>Platyhelminthes</taxon>
        <taxon>Trematoda</taxon>
        <taxon>Digenea</taxon>
        <taxon>Plagiorchiida</taxon>
        <taxon>Pronocephalata</taxon>
        <taxon>Paramphistomoidea</taxon>
        <taxon>Paramphistomidae</taxon>
        <taxon>Calicophoron</taxon>
    </lineage>
</organism>
<evidence type="ECO:0000313" key="3">
    <source>
        <dbReference type="Proteomes" id="UP001497525"/>
    </source>
</evidence>
<feature type="region of interest" description="Disordered" evidence="1">
    <location>
        <begin position="505"/>
        <end position="594"/>
    </location>
</feature>
<feature type="region of interest" description="Disordered" evidence="1">
    <location>
        <begin position="155"/>
        <end position="190"/>
    </location>
</feature>
<reference evidence="2" key="1">
    <citation type="submission" date="2024-06" db="EMBL/GenBank/DDBJ databases">
        <authorList>
            <person name="Liu X."/>
            <person name="Lenzi L."/>
            <person name="Haldenby T S."/>
            <person name="Uol C."/>
        </authorList>
    </citation>
    <scope>NUCLEOTIDE SEQUENCE</scope>
</reference>
<gene>
    <name evidence="2" type="ORF">CDAUBV1_LOCUS7006</name>
</gene>
<sequence length="809" mass="89140">MWGKMRLCKWEITRKIERLWQPVTGAMSASSTSKRDQCILPPNTKVSSQILIKQHLDAHYRKLQDVKATVDTTTPYSFCANPTTHGYKKTMRTKFRRIQHPKEPEDFATNFTEINKFSEDPAVDQIVKSFLAHKPLSSSDSISDDENVARTKERYSSAFESRGSSIRKNRQGSLTSYRTSATRPGSCGGDILQMHRDKFTEERPFCPRTVKSNVASKIRGLRCYNPPIKVPRSFLSGSQSGKLSGRSASATEPPTNQTPTKSSSRKHQRRRSKSTSKQTLELKRSGGSTEGSFTPPARVNGATAIGENVAYRRPPSNTRQDCFEQTANLGKVHDWLKNIPDGKHIYSPRQDTGEKIESVEPTIAARSQPPAALVTSAKQERTTEQKPENPVYWNFIEAVTNDVLERGVFTDRNLNSVLLEHTIRNEFGLSVNQLRQAAQHLRSQLHVTDDTEQICPPHPSVQQPLKASVKSACGDQRIGNNGNFSAGSPAIDLPSQSLNSTGARSVVLSGLPPPAPSRENKTGPFVIPIKSGSSGTHRPPQFHLKTRESNGERPSTSTNDLSQTAETDSEQNAGRSAQEQHSQPPRIIITPDTADSVELVKTNRTDLVSYSRSTCWSDATDSRAQRDDAEEIARRELEPDQEDTLTDQTTIPNLSVSLQCTEPSDIPEASPPDSQSESIKFEYPQAPSPSLGKNTPESPELPQVEDNQKLPILNPSANEIAADNTTVMNKVTFAPEDEIISTHSSEYSISVYSPQSSVAMSSQANAVQKSPSKKAIAEGDSDIPLEGNHHKDCSIPPCHLNMLTANSET</sequence>
<feature type="region of interest" description="Disordered" evidence="1">
    <location>
        <begin position="635"/>
        <end position="709"/>
    </location>
</feature>
<dbReference type="AlphaFoldDB" id="A0AAV2TE72"/>
<dbReference type="GO" id="GO:0000226">
    <property type="term" value="P:microtubule cytoskeleton organization"/>
    <property type="evidence" value="ECO:0007669"/>
    <property type="project" value="TreeGrafter"/>
</dbReference>
<dbReference type="Proteomes" id="UP001497525">
    <property type="component" value="Unassembled WGS sequence"/>
</dbReference>
<dbReference type="PANTHER" id="PTHR14917">
    <property type="entry name" value="SPERMATOGENESIS-ASSOCIATED PROTEIN 7"/>
    <property type="match status" value="1"/>
</dbReference>
<feature type="region of interest" description="Disordered" evidence="1">
    <location>
        <begin position="229"/>
        <end position="300"/>
    </location>
</feature>
<protein>
    <submittedName>
        <fullName evidence="2">Uncharacterized protein</fullName>
    </submittedName>
</protein>